<evidence type="ECO:0000256" key="7">
    <source>
        <dbReference type="ARBA" id="ARBA00023040"/>
    </source>
</evidence>
<dbReference type="EMBL" id="JBHFQA010000007">
    <property type="protein sequence ID" value="KAL2096011.1"/>
    <property type="molecule type" value="Genomic_DNA"/>
</dbReference>
<keyword evidence="3 14" id="KW-0716">Sensory transduction</keyword>
<keyword evidence="6 14" id="KW-1133">Transmembrane helix</keyword>
<dbReference type="InterPro" id="IPR000725">
    <property type="entry name" value="Olfact_rcpt"/>
</dbReference>
<evidence type="ECO:0000256" key="12">
    <source>
        <dbReference type="ARBA" id="ARBA00023224"/>
    </source>
</evidence>
<dbReference type="GO" id="GO:0004930">
    <property type="term" value="F:G protein-coupled receptor activity"/>
    <property type="evidence" value="ECO:0007669"/>
    <property type="project" value="UniProtKB-KW"/>
</dbReference>
<dbReference type="PRINTS" id="PR00245">
    <property type="entry name" value="OLFACTORYR"/>
</dbReference>
<dbReference type="PRINTS" id="PR00237">
    <property type="entry name" value="GPCRRHODOPSN"/>
</dbReference>
<dbReference type="InterPro" id="IPR000276">
    <property type="entry name" value="GPCR_Rhodpsn"/>
</dbReference>
<feature type="transmembrane region" description="Helical" evidence="14">
    <location>
        <begin position="139"/>
        <end position="160"/>
    </location>
</feature>
<dbReference type="Proteomes" id="UP001591681">
    <property type="component" value="Unassembled WGS sequence"/>
</dbReference>
<keyword evidence="7 13" id="KW-0297">G-protein coupled receptor</keyword>
<evidence type="ECO:0000256" key="2">
    <source>
        <dbReference type="ARBA" id="ARBA00022475"/>
    </source>
</evidence>
<feature type="domain" description="G-protein coupled receptors family 1 profile" evidence="15">
    <location>
        <begin position="39"/>
        <end position="293"/>
    </location>
</feature>
<evidence type="ECO:0000256" key="5">
    <source>
        <dbReference type="ARBA" id="ARBA00022725"/>
    </source>
</evidence>
<proteinExistence type="inferred from homology"/>
<dbReference type="FunFam" id="1.20.1070.10:FF:000024">
    <property type="entry name" value="Olfactory receptor"/>
    <property type="match status" value="1"/>
</dbReference>
<evidence type="ECO:0000256" key="6">
    <source>
        <dbReference type="ARBA" id="ARBA00022989"/>
    </source>
</evidence>
<name>A0ABD1KA34_9TELE</name>
<evidence type="ECO:0000313" key="16">
    <source>
        <dbReference type="EMBL" id="KAL2096011.1"/>
    </source>
</evidence>
<feature type="transmembrane region" description="Helical" evidence="14">
    <location>
        <begin position="96"/>
        <end position="118"/>
    </location>
</feature>
<feature type="transmembrane region" description="Helical" evidence="14">
    <location>
        <begin position="242"/>
        <end position="262"/>
    </location>
</feature>
<dbReference type="SUPFAM" id="SSF81321">
    <property type="entry name" value="Family A G protein-coupled receptor-like"/>
    <property type="match status" value="1"/>
</dbReference>
<dbReference type="GO" id="GO:0005886">
    <property type="term" value="C:plasma membrane"/>
    <property type="evidence" value="ECO:0007669"/>
    <property type="project" value="UniProtKB-SubCell"/>
</dbReference>
<keyword evidence="10 13" id="KW-0675">Receptor</keyword>
<feature type="transmembrane region" description="Helical" evidence="14">
    <location>
        <begin position="56"/>
        <end position="76"/>
    </location>
</feature>
<keyword evidence="2 14" id="KW-1003">Cell membrane</keyword>
<dbReference type="InterPro" id="IPR017452">
    <property type="entry name" value="GPCR_Rhodpsn_7TM"/>
</dbReference>
<evidence type="ECO:0000256" key="8">
    <source>
        <dbReference type="ARBA" id="ARBA00023136"/>
    </source>
</evidence>
<dbReference type="PANTHER" id="PTHR26450">
    <property type="entry name" value="OLFACTORY RECEPTOR 56B1-RELATED"/>
    <property type="match status" value="1"/>
</dbReference>
<dbReference type="PROSITE" id="PS00237">
    <property type="entry name" value="G_PROTEIN_RECEP_F1_1"/>
    <property type="match status" value="1"/>
</dbReference>
<evidence type="ECO:0000256" key="13">
    <source>
        <dbReference type="RuleBase" id="RU000688"/>
    </source>
</evidence>
<protein>
    <recommendedName>
        <fullName evidence="14">Olfactory receptor</fullName>
    </recommendedName>
</protein>
<keyword evidence="9" id="KW-1015">Disulfide bond</keyword>
<evidence type="ECO:0000313" key="17">
    <source>
        <dbReference type="Proteomes" id="UP001591681"/>
    </source>
</evidence>
<evidence type="ECO:0000256" key="4">
    <source>
        <dbReference type="ARBA" id="ARBA00022692"/>
    </source>
</evidence>
<evidence type="ECO:0000256" key="14">
    <source>
        <dbReference type="RuleBase" id="RU363047"/>
    </source>
</evidence>
<keyword evidence="11" id="KW-0325">Glycoprotein</keyword>
<dbReference type="PANTHER" id="PTHR26450:SF87">
    <property type="entry name" value="OLFACTORY RECEPTOR 51F2"/>
    <property type="match status" value="1"/>
</dbReference>
<dbReference type="InterPro" id="IPR050402">
    <property type="entry name" value="OR51/52/56-like"/>
</dbReference>
<accession>A0ABD1KA34</accession>
<dbReference type="GO" id="GO:0007608">
    <property type="term" value="P:sensory perception of smell"/>
    <property type="evidence" value="ECO:0007669"/>
    <property type="project" value="UniProtKB-KW"/>
</dbReference>
<evidence type="ECO:0000256" key="9">
    <source>
        <dbReference type="ARBA" id="ARBA00023157"/>
    </source>
</evidence>
<organism evidence="16 17">
    <name type="scientific">Coilia grayii</name>
    <name type="common">Gray's grenadier anchovy</name>
    <dbReference type="NCBI Taxonomy" id="363190"/>
    <lineage>
        <taxon>Eukaryota</taxon>
        <taxon>Metazoa</taxon>
        <taxon>Chordata</taxon>
        <taxon>Craniata</taxon>
        <taxon>Vertebrata</taxon>
        <taxon>Euteleostomi</taxon>
        <taxon>Actinopterygii</taxon>
        <taxon>Neopterygii</taxon>
        <taxon>Teleostei</taxon>
        <taxon>Clupei</taxon>
        <taxon>Clupeiformes</taxon>
        <taxon>Clupeoidei</taxon>
        <taxon>Engraulidae</taxon>
        <taxon>Coilinae</taxon>
        <taxon>Coilia</taxon>
    </lineage>
</organism>
<evidence type="ECO:0000256" key="1">
    <source>
        <dbReference type="ARBA" id="ARBA00004651"/>
    </source>
</evidence>
<dbReference type="AlphaFoldDB" id="A0ABD1KA34"/>
<sequence length="312" mass="35322">MNTSLTSNTLTFTVYVGMGPVSYVILVVVLLVYIATVLASATVMLLIFLDTSLHKPMYTFLFGLVSNGLIGSTAVWPKTMNILSTNRPLISYQGCLIQVFIISSYGACNYSLLTVMAYDRFVSIFRPLQYHTIITPWKVKQLMIVANVIPTALILVQIFMTSQLPQCRYNVHRTYCDNLAVVSLSCLESHTIQRRVGNLYGIIIIIVIVALPILLILLSYVKIIVLSLKWSRDARKKVFETCSPHIITFVNFSLVSLFSLFYNRYNSFLPGGVNILMSINYILVPPLLHPILYGIKTKEIRQRFSKLIRSKF</sequence>
<reference evidence="16 17" key="1">
    <citation type="submission" date="2024-09" db="EMBL/GenBank/DDBJ databases">
        <title>A chromosome-level genome assembly of Gray's grenadier anchovy, Coilia grayii.</title>
        <authorList>
            <person name="Fu Z."/>
        </authorList>
    </citation>
    <scope>NUCLEOTIDE SEQUENCE [LARGE SCALE GENOMIC DNA]</scope>
    <source>
        <strain evidence="16">G4</strain>
        <tissue evidence="16">Muscle</tissue>
    </source>
</reference>
<comment type="caution">
    <text evidence="16">The sequence shown here is derived from an EMBL/GenBank/DDBJ whole genome shotgun (WGS) entry which is preliminary data.</text>
</comment>
<dbReference type="Pfam" id="PF13853">
    <property type="entry name" value="7tm_4"/>
    <property type="match status" value="1"/>
</dbReference>
<evidence type="ECO:0000256" key="10">
    <source>
        <dbReference type="ARBA" id="ARBA00023170"/>
    </source>
</evidence>
<keyword evidence="12 13" id="KW-0807">Transducer</keyword>
<keyword evidence="4 13" id="KW-0812">Transmembrane</keyword>
<feature type="transmembrane region" description="Helical" evidence="14">
    <location>
        <begin position="20"/>
        <end position="49"/>
    </location>
</feature>
<keyword evidence="5 14" id="KW-0552">Olfaction</keyword>
<evidence type="ECO:0000259" key="15">
    <source>
        <dbReference type="PROSITE" id="PS50262"/>
    </source>
</evidence>
<gene>
    <name evidence="16" type="ORF">ACEWY4_008159</name>
</gene>
<evidence type="ECO:0000256" key="3">
    <source>
        <dbReference type="ARBA" id="ARBA00022606"/>
    </source>
</evidence>
<keyword evidence="17" id="KW-1185">Reference proteome</keyword>
<comment type="subcellular location">
    <subcellularLocation>
        <location evidence="1 14">Cell membrane</location>
        <topology evidence="1 14">Multi-pass membrane protein</topology>
    </subcellularLocation>
</comment>
<evidence type="ECO:0000256" key="11">
    <source>
        <dbReference type="ARBA" id="ARBA00023180"/>
    </source>
</evidence>
<feature type="transmembrane region" description="Helical" evidence="14">
    <location>
        <begin position="199"/>
        <end position="221"/>
    </location>
</feature>
<feature type="transmembrane region" description="Helical" evidence="14">
    <location>
        <begin position="274"/>
        <end position="295"/>
    </location>
</feature>
<comment type="similarity">
    <text evidence="13">Belongs to the G-protein coupled receptor 1 family.</text>
</comment>
<dbReference type="PROSITE" id="PS50262">
    <property type="entry name" value="G_PROTEIN_RECEP_F1_2"/>
    <property type="match status" value="1"/>
</dbReference>
<keyword evidence="8 14" id="KW-0472">Membrane</keyword>
<dbReference type="Gene3D" id="1.20.1070.10">
    <property type="entry name" value="Rhodopsin 7-helix transmembrane proteins"/>
    <property type="match status" value="1"/>
</dbReference>